<dbReference type="PROSITE" id="PS51186">
    <property type="entry name" value="GNAT"/>
    <property type="match status" value="1"/>
</dbReference>
<dbReference type="InterPro" id="IPR051531">
    <property type="entry name" value="N-acetyltransferase"/>
</dbReference>
<evidence type="ECO:0000313" key="3">
    <source>
        <dbReference type="Proteomes" id="UP000182486"/>
    </source>
</evidence>
<dbReference type="EMBL" id="MEIA01000017">
    <property type="protein sequence ID" value="OJF15490.1"/>
    <property type="molecule type" value="Genomic_DNA"/>
</dbReference>
<dbReference type="Gene3D" id="3.40.630.30">
    <property type="match status" value="1"/>
</dbReference>
<name>A0A1K0GE27_9ACTN</name>
<evidence type="ECO:0000259" key="1">
    <source>
        <dbReference type="PROSITE" id="PS51186"/>
    </source>
</evidence>
<sequence length="160" mass="17833">MEDDGLTLRPWRDSDAAALIAVATDPELRRWTSLRVSDEATAAAWLRIQHHGWETGTRYAFAVLDDRRLLGHAVLKQPGAEVGYWTAAAARGQGVASRALKILTGWAFAEFPELPRLRLLHQVGNAGSCRVALKTGYAYEQTYAAEHPFPYEGHLHLRSR</sequence>
<keyword evidence="2" id="KW-0808">Transferase</keyword>
<gene>
    <name evidence="2" type="ORF">BG844_04460</name>
</gene>
<dbReference type="RefSeq" id="WP_071803455.1">
    <property type="nucleotide sequence ID" value="NZ_MEIA01000017.1"/>
</dbReference>
<dbReference type="GO" id="GO:0016747">
    <property type="term" value="F:acyltransferase activity, transferring groups other than amino-acyl groups"/>
    <property type="evidence" value="ECO:0007669"/>
    <property type="project" value="InterPro"/>
</dbReference>
<proteinExistence type="predicted"/>
<organism evidence="2 3">
    <name type="scientific">Couchioplanes caeruleus subsp. caeruleus</name>
    <dbReference type="NCBI Taxonomy" id="56427"/>
    <lineage>
        <taxon>Bacteria</taxon>
        <taxon>Bacillati</taxon>
        <taxon>Actinomycetota</taxon>
        <taxon>Actinomycetes</taxon>
        <taxon>Micromonosporales</taxon>
        <taxon>Micromonosporaceae</taxon>
        <taxon>Couchioplanes</taxon>
    </lineage>
</organism>
<comment type="caution">
    <text evidence="2">The sequence shown here is derived from an EMBL/GenBank/DDBJ whole genome shotgun (WGS) entry which is preliminary data.</text>
</comment>
<feature type="domain" description="N-acetyltransferase" evidence="1">
    <location>
        <begin position="6"/>
        <end position="160"/>
    </location>
</feature>
<dbReference type="InterPro" id="IPR016181">
    <property type="entry name" value="Acyl_CoA_acyltransferase"/>
</dbReference>
<accession>A0A1K0GE27</accession>
<dbReference type="SUPFAM" id="SSF55729">
    <property type="entry name" value="Acyl-CoA N-acyltransferases (Nat)"/>
    <property type="match status" value="1"/>
</dbReference>
<dbReference type="InterPro" id="IPR000182">
    <property type="entry name" value="GNAT_dom"/>
</dbReference>
<dbReference type="AlphaFoldDB" id="A0A1K0GE27"/>
<protein>
    <submittedName>
        <fullName evidence="2">GNAT family N-acetyltransferase</fullName>
    </submittedName>
</protein>
<reference evidence="2 3" key="1">
    <citation type="submission" date="2016-09" db="EMBL/GenBank/DDBJ databases">
        <title>Couchioplanes caeruleus draft genome sequence.</title>
        <authorList>
            <person name="Sheehan J."/>
            <person name="Caffrey P."/>
        </authorList>
    </citation>
    <scope>NUCLEOTIDE SEQUENCE [LARGE SCALE GENOMIC DNA]</scope>
    <source>
        <strain evidence="2 3">DSM 43634</strain>
    </source>
</reference>
<dbReference type="PANTHER" id="PTHR43792">
    <property type="entry name" value="GNAT FAMILY, PUTATIVE (AFU_ORTHOLOGUE AFUA_3G00765)-RELATED-RELATED"/>
    <property type="match status" value="1"/>
</dbReference>
<keyword evidence="3" id="KW-1185">Reference proteome</keyword>
<dbReference type="Proteomes" id="UP000182486">
    <property type="component" value="Unassembled WGS sequence"/>
</dbReference>
<dbReference type="Pfam" id="PF13302">
    <property type="entry name" value="Acetyltransf_3"/>
    <property type="match status" value="1"/>
</dbReference>
<evidence type="ECO:0000313" key="2">
    <source>
        <dbReference type="EMBL" id="OJF15490.1"/>
    </source>
</evidence>